<proteinExistence type="predicted"/>
<reference evidence="1" key="2">
    <citation type="journal article" date="2015" name="Data Brief">
        <title>Shoot transcriptome of the giant reed, Arundo donax.</title>
        <authorList>
            <person name="Barrero R.A."/>
            <person name="Guerrero F.D."/>
            <person name="Moolhuijzen P."/>
            <person name="Goolsby J.A."/>
            <person name="Tidwell J."/>
            <person name="Bellgard S.E."/>
            <person name="Bellgard M.I."/>
        </authorList>
    </citation>
    <scope>NUCLEOTIDE SEQUENCE</scope>
    <source>
        <tissue evidence="1">Shoot tissue taken approximately 20 cm above the soil surface</tissue>
    </source>
</reference>
<accession>A0A0A9AIR5</accession>
<name>A0A0A9AIR5_ARUDO</name>
<sequence>MSLGSQNTSIVAKSLRSDDGIWNSSASIMQSSSVLSTSIKPLLSIAS</sequence>
<dbReference type="EMBL" id="GBRH01246331">
    <property type="protein sequence ID" value="JAD51564.1"/>
    <property type="molecule type" value="Transcribed_RNA"/>
</dbReference>
<organism evidence="1">
    <name type="scientific">Arundo donax</name>
    <name type="common">Giant reed</name>
    <name type="synonym">Donax arundinaceus</name>
    <dbReference type="NCBI Taxonomy" id="35708"/>
    <lineage>
        <taxon>Eukaryota</taxon>
        <taxon>Viridiplantae</taxon>
        <taxon>Streptophyta</taxon>
        <taxon>Embryophyta</taxon>
        <taxon>Tracheophyta</taxon>
        <taxon>Spermatophyta</taxon>
        <taxon>Magnoliopsida</taxon>
        <taxon>Liliopsida</taxon>
        <taxon>Poales</taxon>
        <taxon>Poaceae</taxon>
        <taxon>PACMAD clade</taxon>
        <taxon>Arundinoideae</taxon>
        <taxon>Arundineae</taxon>
        <taxon>Arundo</taxon>
    </lineage>
</organism>
<dbReference type="AlphaFoldDB" id="A0A0A9AIR5"/>
<evidence type="ECO:0000313" key="1">
    <source>
        <dbReference type="EMBL" id="JAD51564.1"/>
    </source>
</evidence>
<protein>
    <submittedName>
        <fullName evidence="1">Uncharacterized protein</fullName>
    </submittedName>
</protein>
<reference evidence="1" key="1">
    <citation type="submission" date="2014-09" db="EMBL/GenBank/DDBJ databases">
        <authorList>
            <person name="Magalhaes I.L.F."/>
            <person name="Oliveira U."/>
            <person name="Santos F.R."/>
            <person name="Vidigal T.H.D.A."/>
            <person name="Brescovit A.D."/>
            <person name="Santos A.J."/>
        </authorList>
    </citation>
    <scope>NUCLEOTIDE SEQUENCE</scope>
    <source>
        <tissue evidence="1">Shoot tissue taken approximately 20 cm above the soil surface</tissue>
    </source>
</reference>